<dbReference type="GO" id="GO:0050660">
    <property type="term" value="F:flavin adenine dinucleotide binding"/>
    <property type="evidence" value="ECO:0007669"/>
    <property type="project" value="InterPro"/>
</dbReference>
<dbReference type="Gene3D" id="3.30.9.10">
    <property type="entry name" value="D-Amino Acid Oxidase, subunit A, domain 2"/>
    <property type="match status" value="1"/>
</dbReference>
<dbReference type="PANTHER" id="PTHR10961:SF7">
    <property type="entry name" value="FAD DEPENDENT OXIDOREDUCTASE DOMAIN-CONTAINING PROTEIN"/>
    <property type="match status" value="1"/>
</dbReference>
<accession>A0A6P0HRJ8</accession>
<dbReference type="RefSeq" id="WP_163774738.1">
    <property type="nucleotide sequence ID" value="NZ_JAAGXA010000025.1"/>
</dbReference>
<dbReference type="SUPFAM" id="SSF54373">
    <property type="entry name" value="FAD-linked reductases, C-terminal domain"/>
    <property type="match status" value="1"/>
</dbReference>
<dbReference type="GO" id="GO:0050131">
    <property type="term" value="F:N-methyl-L-amino-acid oxidase activity"/>
    <property type="evidence" value="ECO:0007669"/>
    <property type="project" value="UniProtKB-EC"/>
</dbReference>
<organism evidence="6 7">
    <name type="scientific">Nocardioides zeae</name>
    <dbReference type="NCBI Taxonomy" id="1457234"/>
    <lineage>
        <taxon>Bacteria</taxon>
        <taxon>Bacillati</taxon>
        <taxon>Actinomycetota</taxon>
        <taxon>Actinomycetes</taxon>
        <taxon>Propionibacteriales</taxon>
        <taxon>Nocardioidaceae</taxon>
        <taxon>Nocardioides</taxon>
    </lineage>
</organism>
<dbReference type="PANTHER" id="PTHR10961">
    <property type="entry name" value="PEROXISOMAL SARCOSINE OXIDASE"/>
    <property type="match status" value="1"/>
</dbReference>
<dbReference type="InterPro" id="IPR045170">
    <property type="entry name" value="MTOX"/>
</dbReference>
<dbReference type="SUPFAM" id="SSF51905">
    <property type="entry name" value="FAD/NAD(P)-binding domain"/>
    <property type="match status" value="1"/>
</dbReference>
<protein>
    <submittedName>
        <fullName evidence="6">N-methyl-L-tryptophan oxidase</fullName>
        <ecNumber evidence="6">1.5.3.2</ecNumber>
    </submittedName>
</protein>
<evidence type="ECO:0000313" key="7">
    <source>
        <dbReference type="Proteomes" id="UP000468687"/>
    </source>
</evidence>
<dbReference type="Proteomes" id="UP000468687">
    <property type="component" value="Unassembled WGS sequence"/>
</dbReference>
<evidence type="ECO:0000256" key="2">
    <source>
        <dbReference type="ARBA" id="ARBA00022630"/>
    </source>
</evidence>
<reference evidence="6 7" key="1">
    <citation type="journal article" date="2014" name="Int. J. Syst. Evol. Microbiol.">
        <title>Nocardioides zeae sp. nov., isolated from the stem of Zea mays.</title>
        <authorList>
            <person name="Glaeser S.P."/>
            <person name="McInroy J.A."/>
            <person name="Busse H.J."/>
            <person name="Kampfer P."/>
        </authorList>
    </citation>
    <scope>NUCLEOTIDE SEQUENCE [LARGE SCALE GENOMIC DNA]</scope>
    <source>
        <strain evidence="6 7">JCM 30728</strain>
    </source>
</reference>
<dbReference type="GO" id="GO:0008115">
    <property type="term" value="F:sarcosine oxidase activity"/>
    <property type="evidence" value="ECO:0007669"/>
    <property type="project" value="TreeGrafter"/>
</dbReference>
<evidence type="ECO:0000256" key="3">
    <source>
        <dbReference type="ARBA" id="ARBA00022827"/>
    </source>
</evidence>
<dbReference type="Gene3D" id="3.50.50.60">
    <property type="entry name" value="FAD/NAD(P)-binding domain"/>
    <property type="match status" value="1"/>
</dbReference>
<evidence type="ECO:0000259" key="5">
    <source>
        <dbReference type="Pfam" id="PF01266"/>
    </source>
</evidence>
<dbReference type="InterPro" id="IPR006076">
    <property type="entry name" value="FAD-dep_OxRdtase"/>
</dbReference>
<keyword evidence="4 6" id="KW-0560">Oxidoreductase</keyword>
<keyword evidence="2" id="KW-0285">Flavoprotein</keyword>
<dbReference type="AlphaFoldDB" id="A0A6P0HRJ8"/>
<evidence type="ECO:0000256" key="1">
    <source>
        <dbReference type="ARBA" id="ARBA00001974"/>
    </source>
</evidence>
<dbReference type="EC" id="1.5.3.2" evidence="6"/>
<keyword evidence="7" id="KW-1185">Reference proteome</keyword>
<name>A0A6P0HRJ8_9ACTN</name>
<dbReference type="InterPro" id="IPR036188">
    <property type="entry name" value="FAD/NAD-bd_sf"/>
</dbReference>
<proteinExistence type="predicted"/>
<evidence type="ECO:0000313" key="6">
    <source>
        <dbReference type="EMBL" id="NEN80647.1"/>
    </source>
</evidence>
<keyword evidence="3" id="KW-0274">FAD</keyword>
<dbReference type="Pfam" id="PF01266">
    <property type="entry name" value="DAO"/>
    <property type="match status" value="1"/>
</dbReference>
<comment type="cofactor">
    <cofactor evidence="1">
        <name>FAD</name>
        <dbReference type="ChEBI" id="CHEBI:57692"/>
    </cofactor>
</comment>
<dbReference type="NCBIfam" id="NF008425">
    <property type="entry name" value="PRK11259.1"/>
    <property type="match status" value="1"/>
</dbReference>
<feature type="domain" description="FAD dependent oxidoreductase" evidence="5">
    <location>
        <begin position="9"/>
        <end position="360"/>
    </location>
</feature>
<sequence length="393" mass="43065">MSGNDFQTIVVGAGSIGSATAYWLAERGQTDVLVLEQFELDHHNGASNDHSRIIRHSYHNSTYGRLTAPAYANWERLRSASGMQVVTVTGGLDIAVQGTPGVESVENYRRTLTENGHSFDVLDTAGLVERFPQWSIDQDVTATYQADSGIVDIRRAVQTHVAMAEAKGVAFKEHTPVRRLESIDGGVRVHTDDAAYTADKVVVSTASWSDSLLAPLGATWATTISQEQVAYLVPRDLPDFTIGRFPLWVWHGEVMYYGFPVYGETAIKVSRDVTGNFVTHATRTMEPIVEETALLTRFVEQHLPGGFRRELYSKTCVYDMPPDRDFIIDSLPGHPDIVLGLGAGHAAKFSGLFGEIVSELVVDGRSTHPIDAFGATRPALTDPSYEAHFVLKG</sequence>
<evidence type="ECO:0000256" key="4">
    <source>
        <dbReference type="ARBA" id="ARBA00023002"/>
    </source>
</evidence>
<dbReference type="EMBL" id="JAAGXA010000025">
    <property type="protein sequence ID" value="NEN80647.1"/>
    <property type="molecule type" value="Genomic_DNA"/>
</dbReference>
<comment type="caution">
    <text evidence="6">The sequence shown here is derived from an EMBL/GenBank/DDBJ whole genome shotgun (WGS) entry which is preliminary data.</text>
</comment>
<gene>
    <name evidence="6" type="primary">solA</name>
    <name evidence="6" type="ORF">G3T38_20550</name>
</gene>